<feature type="transmembrane region" description="Helical" evidence="1">
    <location>
        <begin position="53"/>
        <end position="78"/>
    </location>
</feature>
<proteinExistence type="predicted"/>
<dbReference type="Proteomes" id="UP000223071">
    <property type="component" value="Unassembled WGS sequence"/>
</dbReference>
<keyword evidence="1" id="KW-1133">Transmembrane helix</keyword>
<protein>
    <submittedName>
        <fullName evidence="2">Uncharacterized protein</fullName>
    </submittedName>
</protein>
<comment type="caution">
    <text evidence="2">The sequence shown here is derived from an EMBL/GenBank/DDBJ whole genome shotgun (WGS) entry which is preliminary data.</text>
</comment>
<keyword evidence="1" id="KW-0812">Transmembrane</keyword>
<dbReference type="AlphaFoldDB" id="A0A2A9HDX8"/>
<organism evidence="2 3">
    <name type="scientific">Tepidiforma thermophila (strain KCTC 52669 / CGMCC 1.13589 / G233)</name>
    <dbReference type="NCBI Taxonomy" id="2761530"/>
    <lineage>
        <taxon>Bacteria</taxon>
        <taxon>Bacillati</taxon>
        <taxon>Chloroflexota</taxon>
        <taxon>Tepidiformia</taxon>
        <taxon>Tepidiformales</taxon>
        <taxon>Tepidiformaceae</taxon>
        <taxon>Tepidiforma</taxon>
    </lineage>
</organism>
<evidence type="ECO:0000256" key="1">
    <source>
        <dbReference type="SAM" id="Phobius"/>
    </source>
</evidence>
<evidence type="ECO:0000313" key="2">
    <source>
        <dbReference type="EMBL" id="PFG73320.1"/>
    </source>
</evidence>
<feature type="transmembrane region" description="Helical" evidence="1">
    <location>
        <begin position="20"/>
        <end position="41"/>
    </location>
</feature>
<reference evidence="2 3" key="1">
    <citation type="submission" date="2017-09" db="EMBL/GenBank/DDBJ databases">
        <title>Sequencing the genomes of two abundant thermophiles in Great Basin hot springs: Thermocrinis jamiesonii and novel Chloroflexi Thermoflexus hugenholtzii.</title>
        <authorList>
            <person name="Hedlund B."/>
        </authorList>
    </citation>
    <scope>NUCLEOTIDE SEQUENCE [LARGE SCALE GENOMIC DNA]</scope>
    <source>
        <strain evidence="2 3">G233</strain>
    </source>
</reference>
<gene>
    <name evidence="2" type="ORF">A9A59_0515</name>
</gene>
<dbReference type="RefSeq" id="WP_098502783.1">
    <property type="nucleotide sequence ID" value="NZ_PDJQ01000001.1"/>
</dbReference>
<dbReference type="EMBL" id="PDJQ01000001">
    <property type="protein sequence ID" value="PFG73320.1"/>
    <property type="molecule type" value="Genomic_DNA"/>
</dbReference>
<name>A0A2A9HDX8_TEPT2</name>
<keyword evidence="3" id="KW-1185">Reference proteome</keyword>
<keyword evidence="1" id="KW-0472">Membrane</keyword>
<sequence>MEPRGGSDLQRRAPGIRGRVILVFGFVLAVPSAVFGIAVLSGGVDLSGPHLDWGVVSALASATSAAATLVAALTIVWASQELRLQEEADRVARQPYLRVDVDLVEGGYPVPSSFDAPKPLRVFSAWDFGRDDLVHALEGLHQGESPREVRLYVRNLQNAPLGIAYDVVVELLLEWTLAEQDGGQCRIQLNFAYVAPGQTTAFEICRLRQGLTSLRVIVEDVRYQGLFSKPEQLREVHGALELVWSPQDIRHERRYRLSR</sequence>
<evidence type="ECO:0000313" key="3">
    <source>
        <dbReference type="Proteomes" id="UP000223071"/>
    </source>
</evidence>
<accession>A0A2A9HDX8</accession>